<evidence type="ECO:0000313" key="2">
    <source>
        <dbReference type="Proteomes" id="UP000092528"/>
    </source>
</evidence>
<dbReference type="PATRIC" id="fig|45658.7.peg.2588"/>
<protein>
    <submittedName>
        <fullName evidence="1">Uncharacterized protein</fullName>
    </submittedName>
</protein>
<accession>A0A1C7FCN8</accession>
<gene>
    <name evidence="1" type="ORF">VSVS05_02628</name>
</gene>
<dbReference type="EMBL" id="CP016414">
    <property type="protein sequence ID" value="ANU37706.1"/>
    <property type="molecule type" value="Genomic_DNA"/>
</dbReference>
<reference evidence="1 2" key="1">
    <citation type="submission" date="2016-07" db="EMBL/GenBank/DDBJ databases">
        <title>Genome sequencing of Vibrio scophthalmi strain VS-05, an isolated from Paralichthys olivaceus.</title>
        <authorList>
            <person name="Han H.-J."/>
        </authorList>
    </citation>
    <scope>NUCLEOTIDE SEQUENCE [LARGE SCALE GENOMIC DNA]</scope>
    <source>
        <strain evidence="1 2">VS-05</strain>
    </source>
</reference>
<sequence length="41" mass="4897">MNELRIETLDPIKLPLVSRLYKAYYPSGKAKKKRTDHRRLP</sequence>
<keyword evidence="2" id="KW-1185">Reference proteome</keyword>
<dbReference type="AlphaFoldDB" id="A0A1C7FCN8"/>
<evidence type="ECO:0000313" key="1">
    <source>
        <dbReference type="EMBL" id="ANU37706.1"/>
    </source>
</evidence>
<dbReference type="Proteomes" id="UP000092528">
    <property type="component" value="Chromosome 1"/>
</dbReference>
<proteinExistence type="predicted"/>
<organism evidence="1 2">
    <name type="scientific">Vibrio scophthalmi</name>
    <dbReference type="NCBI Taxonomy" id="45658"/>
    <lineage>
        <taxon>Bacteria</taxon>
        <taxon>Pseudomonadati</taxon>
        <taxon>Pseudomonadota</taxon>
        <taxon>Gammaproteobacteria</taxon>
        <taxon>Vibrionales</taxon>
        <taxon>Vibrionaceae</taxon>
        <taxon>Vibrio</taxon>
    </lineage>
</organism>
<name>A0A1C7FCN8_9VIBR</name>